<name>A0ACB9SZT4_HOLOL</name>
<reference evidence="1" key="1">
    <citation type="submission" date="2022-04" db="EMBL/GenBank/DDBJ databases">
        <title>Chromosome-scale genome assembly of Holotrichia oblita Faldermann.</title>
        <authorList>
            <person name="Rongchong L."/>
        </authorList>
    </citation>
    <scope>NUCLEOTIDE SEQUENCE</scope>
    <source>
        <strain evidence="1">81SQS9</strain>
    </source>
</reference>
<organism evidence="1 2">
    <name type="scientific">Holotrichia oblita</name>
    <name type="common">Chafer beetle</name>
    <dbReference type="NCBI Taxonomy" id="644536"/>
    <lineage>
        <taxon>Eukaryota</taxon>
        <taxon>Metazoa</taxon>
        <taxon>Ecdysozoa</taxon>
        <taxon>Arthropoda</taxon>
        <taxon>Hexapoda</taxon>
        <taxon>Insecta</taxon>
        <taxon>Pterygota</taxon>
        <taxon>Neoptera</taxon>
        <taxon>Endopterygota</taxon>
        <taxon>Coleoptera</taxon>
        <taxon>Polyphaga</taxon>
        <taxon>Scarabaeiformia</taxon>
        <taxon>Scarabaeidae</taxon>
        <taxon>Melolonthinae</taxon>
        <taxon>Holotrichia</taxon>
    </lineage>
</organism>
<keyword evidence="2" id="KW-1185">Reference proteome</keyword>
<protein>
    <submittedName>
        <fullName evidence="1">Eg:bacr7a4.3 protein-related</fullName>
    </submittedName>
</protein>
<proteinExistence type="predicted"/>
<evidence type="ECO:0000313" key="1">
    <source>
        <dbReference type="EMBL" id="KAI4459969.1"/>
    </source>
</evidence>
<accession>A0ACB9SZT4</accession>
<evidence type="ECO:0000313" key="2">
    <source>
        <dbReference type="Proteomes" id="UP001056778"/>
    </source>
</evidence>
<sequence length="374" mass="41269">MLPVRIIVILHIVTFIVNAQLSDICENSGKVGICVLLEHCPAAIKLVKERKHPKLCGFDKNDPIVCCEIVTDVVNKFGEPGDIARQICIVYFDVCISECSEYLTDTKPRTTTTTTTSPRPPGSPLLVAPFVVDGYDAYPLEFPHMALLGYGSEENIQWKCGGSLISEKFVLTAAHCINSGIGIVTFIKLGVHQITTYSIHDRQFKVKNVYQHPDYDSLQKYNDIALLEFDGELVFLPTGIKPACLQLDKQIPDIFIATGWGATEYGNDVHDTLQKVNLTLIPIETCQRTYRPGRELEKGLLDDSQICAGSVQGRGDTCQGDSGGPIQVEIEGSKMYTLLGITSFGKNCGIVPAVYTRVSYYVSWIESIVWPPEA</sequence>
<gene>
    <name evidence="1" type="ORF">MML48_6g00012379</name>
</gene>
<comment type="caution">
    <text evidence="1">The sequence shown here is derived from an EMBL/GenBank/DDBJ whole genome shotgun (WGS) entry which is preliminary data.</text>
</comment>
<dbReference type="EMBL" id="CM043020">
    <property type="protein sequence ID" value="KAI4459969.1"/>
    <property type="molecule type" value="Genomic_DNA"/>
</dbReference>
<dbReference type="Proteomes" id="UP001056778">
    <property type="component" value="Chromosome 6"/>
</dbReference>